<dbReference type="EMBL" id="JBHSDP010000003">
    <property type="protein sequence ID" value="MFC4326508.1"/>
    <property type="molecule type" value="Genomic_DNA"/>
</dbReference>
<sequence length="170" mass="18887">MISIEELFTGTADVTRADPVDWDPLREEAALQEVHLLDCRVSPPTGRAGLLLDMRTALQYDTGNAALLVVRGLHTFRWEEEPLERTLLPFAIMNSVPSVARREWRMDIGLFPDGELSLSGTAAEFHLLQAAGIPEGLPDYSEHRLDEIRADLPWWDSGCTVLQSSTTSTA</sequence>
<name>A0ABV8T5Y7_9ACTN</name>
<dbReference type="Proteomes" id="UP001595824">
    <property type="component" value="Unassembled WGS sequence"/>
</dbReference>
<accession>A0ABV8T5Y7</accession>
<dbReference type="RefSeq" id="WP_381736572.1">
    <property type="nucleotide sequence ID" value="NZ_JBHSDP010000003.1"/>
</dbReference>
<evidence type="ECO:0000313" key="2">
    <source>
        <dbReference type="Proteomes" id="UP001595824"/>
    </source>
</evidence>
<evidence type="ECO:0000313" key="1">
    <source>
        <dbReference type="EMBL" id="MFC4326508.1"/>
    </source>
</evidence>
<gene>
    <name evidence="1" type="ORF">ACFPC0_01410</name>
</gene>
<proteinExistence type="predicted"/>
<organism evidence="1 2">
    <name type="scientific">Streptomyces andamanensis</name>
    <dbReference type="NCBI Taxonomy" id="1565035"/>
    <lineage>
        <taxon>Bacteria</taxon>
        <taxon>Bacillati</taxon>
        <taxon>Actinomycetota</taxon>
        <taxon>Actinomycetes</taxon>
        <taxon>Kitasatosporales</taxon>
        <taxon>Streptomycetaceae</taxon>
        <taxon>Streptomyces</taxon>
    </lineage>
</organism>
<reference evidence="2" key="1">
    <citation type="journal article" date="2019" name="Int. J. Syst. Evol. Microbiol.">
        <title>The Global Catalogue of Microorganisms (GCM) 10K type strain sequencing project: providing services to taxonomists for standard genome sequencing and annotation.</title>
        <authorList>
            <consortium name="The Broad Institute Genomics Platform"/>
            <consortium name="The Broad Institute Genome Sequencing Center for Infectious Disease"/>
            <person name="Wu L."/>
            <person name="Ma J."/>
        </authorList>
    </citation>
    <scope>NUCLEOTIDE SEQUENCE [LARGE SCALE GENOMIC DNA]</scope>
    <source>
        <strain evidence="2">PCU 347</strain>
    </source>
</reference>
<keyword evidence="2" id="KW-1185">Reference proteome</keyword>
<comment type="caution">
    <text evidence="1">The sequence shown here is derived from an EMBL/GenBank/DDBJ whole genome shotgun (WGS) entry which is preliminary data.</text>
</comment>
<protein>
    <submittedName>
        <fullName evidence="1">Uncharacterized protein</fullName>
    </submittedName>
</protein>